<evidence type="ECO:0000313" key="5">
    <source>
        <dbReference type="Proteomes" id="UP000640274"/>
    </source>
</evidence>
<sequence length="792" mass="83225">MTFKKKLVVTTIAASMAVTAFAGIPLSNKGLAEKVGFVQVASAAAFDYRAKLQDIRAALIAGGNAQDVRDLRTEISLLKYSDHQAVIDPLWAKIAAELESDDIEADRQDLFKLIRDIFALTYDPDLANLDAFVQNNKATVKRLARAAGYNGELTIAEAEKIANSIVKATRGQLKAAIQDESGDLDITAIQALLSDKNKQVQLVAGIINAIGSENNEIGQLINKWRASGVTVADLTSVANSLLPELSHFNAATKALAIAYVRTETELGDITTSSDGLTKTISNIKVLDIKIPANFLDWTKVSGNADLTTVNGIPQVKANSSTTVTLSAKIKTTQWVVLEKNLTLTSQSSGGGSGGGGGGASSPADQAVQDLNSKKAAIENATGEAKEALIKEAVEIASKALTTTLKFDASGKVAVSGDEATLSLTKSDLSSLTSGTKKIVNALKEVAPGAEASLPKLVAVIDIGSVSTNNVATEFSTDLVKELEASGITSFKISFSGFAAEVPTTAAFSKNVGLHIKKSAATEDTTSLPVASEVYEFGLTLDGQAVTEFAQPIAISIPLKNVSDLDTDLLTVAKIVDDKLQFVGGKVRENAIIAARHSFSSYVVVENKVSFNDISSVQAWSGRQIQVLAAKGIIQGKKEGVFAPADRVTRAEFAKMLVEALDLDNSLAKQNFSDVKSTDWFAPYVAAAAESGIINGRTATTFAPNATITRAEMATMVSRALKATAGLKDVEDVKAALANFSDAEDVHSTLQSGVALASSKGLIIGAGGQFRPNATANRAEAAVIIYRAFNYAE</sequence>
<dbReference type="PANTHER" id="PTHR43308:SF5">
    <property type="entry name" value="S-LAYER PROTEIN _ PEPTIDOGLYCAN ENDO-BETA-N-ACETYLGLUCOSAMINIDASE"/>
    <property type="match status" value="1"/>
</dbReference>
<evidence type="ECO:0000256" key="1">
    <source>
        <dbReference type="SAM" id="MobiDB-lite"/>
    </source>
</evidence>
<dbReference type="Pfam" id="PF00395">
    <property type="entry name" value="SLH"/>
    <property type="match status" value="3"/>
</dbReference>
<proteinExistence type="predicted"/>
<feature type="domain" description="SLH" evidence="3">
    <location>
        <begin position="667"/>
        <end position="730"/>
    </location>
</feature>
<dbReference type="Proteomes" id="UP000640274">
    <property type="component" value="Unassembled WGS sequence"/>
</dbReference>
<feature type="domain" description="SLH" evidence="3">
    <location>
        <begin position="736"/>
        <end position="792"/>
    </location>
</feature>
<reference evidence="4" key="1">
    <citation type="submission" date="2020-12" db="EMBL/GenBank/DDBJ databases">
        <authorList>
            <person name="Huq M.A."/>
        </authorList>
    </citation>
    <scope>NUCLEOTIDE SEQUENCE</scope>
    <source>
        <strain evidence="4">MAHUQ-46</strain>
    </source>
</reference>
<evidence type="ECO:0000256" key="2">
    <source>
        <dbReference type="SAM" id="SignalP"/>
    </source>
</evidence>
<dbReference type="AlphaFoldDB" id="A0A934J5L0"/>
<evidence type="ECO:0000313" key="4">
    <source>
        <dbReference type="EMBL" id="MBJ6361983.1"/>
    </source>
</evidence>
<comment type="caution">
    <text evidence="4">The sequence shown here is derived from an EMBL/GenBank/DDBJ whole genome shotgun (WGS) entry which is preliminary data.</text>
</comment>
<keyword evidence="5" id="KW-1185">Reference proteome</keyword>
<dbReference type="PANTHER" id="PTHR43308">
    <property type="entry name" value="OUTER MEMBRANE PROTEIN ALPHA-RELATED"/>
    <property type="match status" value="1"/>
</dbReference>
<feature type="compositionally biased region" description="Gly residues" evidence="1">
    <location>
        <begin position="348"/>
        <end position="359"/>
    </location>
</feature>
<protein>
    <submittedName>
        <fullName evidence="4">S-layer homology domain-containing protein</fullName>
    </submittedName>
</protein>
<dbReference type="InterPro" id="IPR001119">
    <property type="entry name" value="SLH_dom"/>
</dbReference>
<accession>A0A934J5L0</accession>
<dbReference type="InterPro" id="IPR051465">
    <property type="entry name" value="Cell_Envelope_Struct_Comp"/>
</dbReference>
<dbReference type="EMBL" id="JAELUP010000062">
    <property type="protein sequence ID" value="MBJ6361983.1"/>
    <property type="molecule type" value="Genomic_DNA"/>
</dbReference>
<dbReference type="RefSeq" id="WP_199019531.1">
    <property type="nucleotide sequence ID" value="NZ_JAELUP010000062.1"/>
</dbReference>
<dbReference type="PROSITE" id="PS51272">
    <property type="entry name" value="SLH"/>
    <property type="match status" value="3"/>
</dbReference>
<feature type="domain" description="SLH" evidence="3">
    <location>
        <begin position="607"/>
        <end position="665"/>
    </location>
</feature>
<feature type="chain" id="PRO_5037738952" evidence="2">
    <location>
        <begin position="23"/>
        <end position="792"/>
    </location>
</feature>
<feature type="signal peptide" evidence="2">
    <location>
        <begin position="1"/>
        <end position="22"/>
    </location>
</feature>
<name>A0A934J5L0_9BACL</name>
<keyword evidence="2" id="KW-0732">Signal</keyword>
<feature type="region of interest" description="Disordered" evidence="1">
    <location>
        <begin position="346"/>
        <end position="365"/>
    </location>
</feature>
<evidence type="ECO:0000259" key="3">
    <source>
        <dbReference type="PROSITE" id="PS51272"/>
    </source>
</evidence>
<organism evidence="4 5">
    <name type="scientific">Paenibacillus roseus</name>
    <dbReference type="NCBI Taxonomy" id="2798579"/>
    <lineage>
        <taxon>Bacteria</taxon>
        <taxon>Bacillati</taxon>
        <taxon>Bacillota</taxon>
        <taxon>Bacilli</taxon>
        <taxon>Bacillales</taxon>
        <taxon>Paenibacillaceae</taxon>
        <taxon>Paenibacillus</taxon>
    </lineage>
</organism>
<gene>
    <name evidence="4" type="ORF">JFN88_11975</name>
</gene>